<dbReference type="Proteomes" id="UP001223144">
    <property type="component" value="Unassembled WGS sequence"/>
</dbReference>
<proteinExistence type="predicted"/>
<dbReference type="EMBL" id="JARWBG010000011">
    <property type="protein sequence ID" value="MDH2389473.1"/>
    <property type="molecule type" value="Genomic_DNA"/>
</dbReference>
<keyword evidence="1" id="KW-0732">Signal</keyword>
<comment type="caution">
    <text evidence="2">The sequence shown here is derived from an EMBL/GenBank/DDBJ whole genome shotgun (WGS) entry which is preliminary data.</text>
</comment>
<evidence type="ECO:0000313" key="2">
    <source>
        <dbReference type="EMBL" id="MDH2389473.1"/>
    </source>
</evidence>
<evidence type="ECO:0000313" key="3">
    <source>
        <dbReference type="Proteomes" id="UP001223144"/>
    </source>
</evidence>
<feature type="signal peptide" evidence="1">
    <location>
        <begin position="1"/>
        <end position="20"/>
    </location>
</feature>
<name>A0ABT6HL57_9ACTN</name>
<accession>A0ABT6HL57</accession>
<sequence length="167" mass="17803">MKLTSALLATGAVLGTVAFAATAVADSRDGHAPVAPAAAAAEMPPFAVEDFAYPQADKIFEERGIRLIRGDGHIVLADCATATNPLVVSSRSKGEHCFEVTGNGGYLQLELDQVYGVRGNDYSTRVDMSVDEREVSFDVEKNTWTAVGETADPQGRDHVLLEIHANK</sequence>
<organism evidence="2 3">
    <name type="scientific">Streptomyces chengmaiensis</name>
    <dbReference type="NCBI Taxonomy" id="3040919"/>
    <lineage>
        <taxon>Bacteria</taxon>
        <taxon>Bacillati</taxon>
        <taxon>Actinomycetota</taxon>
        <taxon>Actinomycetes</taxon>
        <taxon>Kitasatosporales</taxon>
        <taxon>Streptomycetaceae</taxon>
        <taxon>Streptomyces</taxon>
    </lineage>
</organism>
<gene>
    <name evidence="2" type="ORF">QCN29_11840</name>
</gene>
<protein>
    <recommendedName>
        <fullName evidence="4">Secreted protein</fullName>
    </recommendedName>
</protein>
<evidence type="ECO:0008006" key="4">
    <source>
        <dbReference type="Google" id="ProtNLM"/>
    </source>
</evidence>
<feature type="chain" id="PRO_5046155158" description="Secreted protein" evidence="1">
    <location>
        <begin position="21"/>
        <end position="167"/>
    </location>
</feature>
<reference evidence="2 3" key="1">
    <citation type="submission" date="2023-04" db="EMBL/GenBank/DDBJ databases">
        <title>Streptomyces chengmaiensis sp. nov. isolated from the stem of mangrove plant in Hainan.</title>
        <authorList>
            <person name="Huang X."/>
            <person name="Zhou S."/>
            <person name="Chu X."/>
            <person name="Xie Y."/>
            <person name="Lin Y."/>
        </authorList>
    </citation>
    <scope>NUCLEOTIDE SEQUENCE [LARGE SCALE GENOMIC DNA]</scope>
    <source>
        <strain evidence="2 3">HNM0663</strain>
    </source>
</reference>
<evidence type="ECO:0000256" key="1">
    <source>
        <dbReference type="SAM" id="SignalP"/>
    </source>
</evidence>
<dbReference type="RefSeq" id="WP_279927828.1">
    <property type="nucleotide sequence ID" value="NZ_JARWBG010000011.1"/>
</dbReference>
<keyword evidence="3" id="KW-1185">Reference proteome</keyword>